<dbReference type="PANTHER" id="PTHR24322:SF748">
    <property type="entry name" value="FI23927P1-RELATED"/>
    <property type="match status" value="1"/>
</dbReference>
<gene>
    <name evidence="1" type="ORF">X975_10313</name>
</gene>
<dbReference type="AlphaFoldDB" id="A0A087TCZ8"/>
<dbReference type="Proteomes" id="UP000054359">
    <property type="component" value="Unassembled WGS sequence"/>
</dbReference>
<sequence length="64" mass="7025">MDLDDKMIEKVFSVNALSHFWITKAFLPDMIKKDHGHLVSIASLAGLGGMPQLTDYCASKFAAV</sequence>
<keyword evidence="2" id="KW-1185">Reference proteome</keyword>
<feature type="non-terminal residue" evidence="1">
    <location>
        <position position="64"/>
    </location>
</feature>
<organism evidence="1 2">
    <name type="scientific">Stegodyphus mimosarum</name>
    <name type="common">African social velvet spider</name>
    <dbReference type="NCBI Taxonomy" id="407821"/>
    <lineage>
        <taxon>Eukaryota</taxon>
        <taxon>Metazoa</taxon>
        <taxon>Ecdysozoa</taxon>
        <taxon>Arthropoda</taxon>
        <taxon>Chelicerata</taxon>
        <taxon>Arachnida</taxon>
        <taxon>Araneae</taxon>
        <taxon>Araneomorphae</taxon>
        <taxon>Entelegynae</taxon>
        <taxon>Eresoidea</taxon>
        <taxon>Eresidae</taxon>
        <taxon>Stegodyphus</taxon>
    </lineage>
</organism>
<proteinExistence type="predicted"/>
<dbReference type="InterPro" id="IPR002347">
    <property type="entry name" value="SDR_fam"/>
</dbReference>
<dbReference type="PANTHER" id="PTHR24322">
    <property type="entry name" value="PKSB"/>
    <property type="match status" value="1"/>
</dbReference>
<dbReference type="InterPro" id="IPR036291">
    <property type="entry name" value="NAD(P)-bd_dom_sf"/>
</dbReference>
<dbReference type="SUPFAM" id="SSF51735">
    <property type="entry name" value="NAD(P)-binding Rossmann-fold domains"/>
    <property type="match status" value="1"/>
</dbReference>
<reference evidence="1 2" key="1">
    <citation type="submission" date="2013-11" db="EMBL/GenBank/DDBJ databases">
        <title>Genome sequencing of Stegodyphus mimosarum.</title>
        <authorList>
            <person name="Bechsgaard J."/>
        </authorList>
    </citation>
    <scope>NUCLEOTIDE SEQUENCE [LARGE SCALE GENOMIC DNA]</scope>
</reference>
<dbReference type="EMBL" id="KK114647">
    <property type="protein sequence ID" value="KFM62987.1"/>
    <property type="molecule type" value="Genomic_DNA"/>
</dbReference>
<accession>A0A087TCZ8</accession>
<dbReference type="OrthoDB" id="6429532at2759"/>
<evidence type="ECO:0000313" key="1">
    <source>
        <dbReference type="EMBL" id="KFM62987.1"/>
    </source>
</evidence>
<evidence type="ECO:0000313" key="2">
    <source>
        <dbReference type="Proteomes" id="UP000054359"/>
    </source>
</evidence>
<dbReference type="GO" id="GO:0016616">
    <property type="term" value="F:oxidoreductase activity, acting on the CH-OH group of donors, NAD or NADP as acceptor"/>
    <property type="evidence" value="ECO:0007669"/>
    <property type="project" value="TreeGrafter"/>
</dbReference>
<dbReference type="Gene3D" id="3.40.50.720">
    <property type="entry name" value="NAD(P)-binding Rossmann-like Domain"/>
    <property type="match status" value="1"/>
</dbReference>
<dbReference type="Pfam" id="PF00106">
    <property type="entry name" value="adh_short"/>
    <property type="match status" value="1"/>
</dbReference>
<dbReference type="GO" id="GO:0005811">
    <property type="term" value="C:lipid droplet"/>
    <property type="evidence" value="ECO:0007669"/>
    <property type="project" value="TreeGrafter"/>
</dbReference>
<name>A0A087TCZ8_STEMI</name>
<protein>
    <submittedName>
        <fullName evidence="1">Short-chain dehydrogenase/reductase family 16C member 6</fullName>
    </submittedName>
</protein>
<dbReference type="STRING" id="407821.A0A087TCZ8"/>